<organism evidence="1 2">
    <name type="scientific">Steinernema glaseri</name>
    <dbReference type="NCBI Taxonomy" id="37863"/>
    <lineage>
        <taxon>Eukaryota</taxon>
        <taxon>Metazoa</taxon>
        <taxon>Ecdysozoa</taxon>
        <taxon>Nematoda</taxon>
        <taxon>Chromadorea</taxon>
        <taxon>Rhabditida</taxon>
        <taxon>Tylenchina</taxon>
        <taxon>Panagrolaimomorpha</taxon>
        <taxon>Strongyloidoidea</taxon>
        <taxon>Steinernematidae</taxon>
        <taxon>Steinernema</taxon>
    </lineage>
</organism>
<dbReference type="WBParaSite" id="L893_g22196.t1">
    <property type="protein sequence ID" value="L893_g22196.t1"/>
    <property type="gene ID" value="L893_g22196"/>
</dbReference>
<accession>A0A1I7Z2S9</accession>
<reference evidence="2" key="1">
    <citation type="submission" date="2016-11" db="UniProtKB">
        <authorList>
            <consortium name="WormBaseParasite"/>
        </authorList>
    </citation>
    <scope>IDENTIFICATION</scope>
</reference>
<dbReference type="Proteomes" id="UP000095287">
    <property type="component" value="Unplaced"/>
</dbReference>
<keyword evidence="1" id="KW-1185">Reference proteome</keyword>
<dbReference type="AlphaFoldDB" id="A0A1I7Z2S9"/>
<sequence>MSTLKLRTESSNLFKTKSVDKWSMKCGKYLPKTVFIAFPSTTTRVRALFDLFTFKGAPSRGSVRGTRRERRDLANAILRSADKRDKRHSPSRPLCRSGFTSLSSTCRIIGYRTPVPRLRRTVTHGGQRVVYLR</sequence>
<name>A0A1I7Z2S9_9BILA</name>
<proteinExistence type="predicted"/>
<evidence type="ECO:0000313" key="2">
    <source>
        <dbReference type="WBParaSite" id="L893_g22196.t1"/>
    </source>
</evidence>
<evidence type="ECO:0000313" key="1">
    <source>
        <dbReference type="Proteomes" id="UP000095287"/>
    </source>
</evidence>
<protein>
    <submittedName>
        <fullName evidence="2">Uncharacterized protein</fullName>
    </submittedName>
</protein>